<evidence type="ECO:0000313" key="5">
    <source>
        <dbReference type="Proteomes" id="UP000604046"/>
    </source>
</evidence>
<keyword evidence="5" id="KW-1185">Reference proteome</keyword>
<dbReference type="SMART" id="SM00360">
    <property type="entry name" value="RRM"/>
    <property type="match status" value="2"/>
</dbReference>
<evidence type="ECO:0000313" key="4">
    <source>
        <dbReference type="EMBL" id="CAE7369528.1"/>
    </source>
</evidence>
<name>A0A812Q110_9DINO</name>
<dbReference type="OrthoDB" id="439808at2759"/>
<dbReference type="PROSITE" id="PS50102">
    <property type="entry name" value="RRM"/>
    <property type="match status" value="2"/>
</dbReference>
<dbReference type="InterPro" id="IPR012677">
    <property type="entry name" value="Nucleotide-bd_a/b_plait_sf"/>
</dbReference>
<gene>
    <name evidence="4" type="ORF">SNAT2548_LOCUS20139</name>
</gene>
<feature type="domain" description="RRM" evidence="3">
    <location>
        <begin position="47"/>
        <end position="124"/>
    </location>
</feature>
<dbReference type="GO" id="GO:0003723">
    <property type="term" value="F:RNA binding"/>
    <property type="evidence" value="ECO:0007669"/>
    <property type="project" value="UniProtKB-UniRule"/>
</dbReference>
<comment type="caution">
    <text evidence="4">The sequence shown here is derived from an EMBL/GenBank/DDBJ whole genome shotgun (WGS) entry which is preliminary data.</text>
</comment>
<dbReference type="Pfam" id="PF00076">
    <property type="entry name" value="RRM_1"/>
    <property type="match status" value="2"/>
</dbReference>
<evidence type="ECO:0000256" key="1">
    <source>
        <dbReference type="ARBA" id="ARBA00022884"/>
    </source>
</evidence>
<dbReference type="SUPFAM" id="SSF54928">
    <property type="entry name" value="RNA-binding domain, RBD"/>
    <property type="match status" value="2"/>
</dbReference>
<dbReference type="InterPro" id="IPR052462">
    <property type="entry name" value="SLIRP/GR-RBP-like"/>
</dbReference>
<dbReference type="PANTHER" id="PTHR48027">
    <property type="entry name" value="HETEROGENEOUS NUCLEAR RIBONUCLEOPROTEIN 87F-RELATED"/>
    <property type="match status" value="1"/>
</dbReference>
<accession>A0A812Q110</accession>
<protein>
    <recommendedName>
        <fullName evidence="3">RRM domain-containing protein</fullName>
    </recommendedName>
</protein>
<proteinExistence type="predicted"/>
<organism evidence="4 5">
    <name type="scientific">Symbiodinium natans</name>
    <dbReference type="NCBI Taxonomy" id="878477"/>
    <lineage>
        <taxon>Eukaryota</taxon>
        <taxon>Sar</taxon>
        <taxon>Alveolata</taxon>
        <taxon>Dinophyceae</taxon>
        <taxon>Suessiales</taxon>
        <taxon>Symbiodiniaceae</taxon>
        <taxon>Symbiodinium</taxon>
    </lineage>
</organism>
<sequence length="307" mass="33108">MTTAASKSGYTVADLAREFAGEFTKEEIQQHLQGTTAPSQPSAKVSPCVFVAGLCWATTSDRLYDFFGSCGAVVSADVSMDRGTGRSRGFGKVTFASLEAADKALLLHDAMLDGRPIVVRPFHELPPRDGLRGAGHEAPSFEVLVDSISWHTNETSLRKHFEDCGEIISCAVFYDRKTGQHKGVGKLSFACEIAAQRAVQRHLSDLDGWTISVRPGRTFRAKAAAERKKYGSEAPDHSAGTSSFPAVVDIPKRVPPTCLLDWLAELDPAGFLLCYLPTLLTMGHRTPQDIVHRCLAEVGGACSQSGP</sequence>
<dbReference type="Gene3D" id="3.30.70.330">
    <property type="match status" value="2"/>
</dbReference>
<dbReference type="Proteomes" id="UP000604046">
    <property type="component" value="Unassembled WGS sequence"/>
</dbReference>
<dbReference type="InterPro" id="IPR035979">
    <property type="entry name" value="RBD_domain_sf"/>
</dbReference>
<keyword evidence="1 2" id="KW-0694">RNA-binding</keyword>
<evidence type="ECO:0000256" key="2">
    <source>
        <dbReference type="PROSITE-ProRule" id="PRU00176"/>
    </source>
</evidence>
<reference evidence="4" key="1">
    <citation type="submission" date="2021-02" db="EMBL/GenBank/DDBJ databases">
        <authorList>
            <person name="Dougan E. K."/>
            <person name="Rhodes N."/>
            <person name="Thang M."/>
            <person name="Chan C."/>
        </authorList>
    </citation>
    <scope>NUCLEOTIDE SEQUENCE</scope>
</reference>
<feature type="domain" description="RRM" evidence="3">
    <location>
        <begin position="141"/>
        <end position="226"/>
    </location>
</feature>
<evidence type="ECO:0000259" key="3">
    <source>
        <dbReference type="PROSITE" id="PS50102"/>
    </source>
</evidence>
<dbReference type="InterPro" id="IPR000504">
    <property type="entry name" value="RRM_dom"/>
</dbReference>
<dbReference type="EMBL" id="CAJNDS010002201">
    <property type="protein sequence ID" value="CAE7369528.1"/>
    <property type="molecule type" value="Genomic_DNA"/>
</dbReference>
<dbReference type="AlphaFoldDB" id="A0A812Q110"/>